<dbReference type="GO" id="GO:0003700">
    <property type="term" value="F:DNA-binding transcription factor activity"/>
    <property type="evidence" value="ECO:0007669"/>
    <property type="project" value="InterPro"/>
</dbReference>
<feature type="domain" description="BHLH" evidence="7">
    <location>
        <begin position="223"/>
        <end position="272"/>
    </location>
</feature>
<evidence type="ECO:0000256" key="4">
    <source>
        <dbReference type="ARBA" id="ARBA00023163"/>
    </source>
</evidence>
<evidence type="ECO:0000313" key="8">
    <source>
        <dbReference type="EnsemblPlants" id="AUR62031976-RA:cds"/>
    </source>
</evidence>
<comment type="subcellular location">
    <subcellularLocation>
        <location evidence="1">Nucleus</location>
    </subcellularLocation>
</comment>
<dbReference type="PANTHER" id="PTHR45914:SF12">
    <property type="entry name" value="TRANSCRIPTION FACTOR BHLH87"/>
    <property type="match status" value="1"/>
</dbReference>
<dbReference type="GO" id="GO:0003677">
    <property type="term" value="F:DNA binding"/>
    <property type="evidence" value="ECO:0007669"/>
    <property type="project" value="UniProtKB-KW"/>
</dbReference>
<reference evidence="8" key="1">
    <citation type="journal article" date="2017" name="Nature">
        <title>The genome of Chenopodium quinoa.</title>
        <authorList>
            <person name="Jarvis D.E."/>
            <person name="Ho Y.S."/>
            <person name="Lightfoot D.J."/>
            <person name="Schmoeckel S.M."/>
            <person name="Li B."/>
            <person name="Borm T.J.A."/>
            <person name="Ohyanagi H."/>
            <person name="Mineta K."/>
            <person name="Michell C.T."/>
            <person name="Saber N."/>
            <person name="Kharbatia N.M."/>
            <person name="Rupper R.R."/>
            <person name="Sharp A.R."/>
            <person name="Dally N."/>
            <person name="Boughton B.A."/>
            <person name="Woo Y.H."/>
            <person name="Gao G."/>
            <person name="Schijlen E.G.W.M."/>
            <person name="Guo X."/>
            <person name="Momin A.A."/>
            <person name="Negrao S."/>
            <person name="Al-Babili S."/>
            <person name="Gehring C."/>
            <person name="Roessner U."/>
            <person name="Jung C."/>
            <person name="Murphy K."/>
            <person name="Arold S.T."/>
            <person name="Gojobori T."/>
            <person name="van der Linden C.G."/>
            <person name="van Loo E.N."/>
            <person name="Jellen E.N."/>
            <person name="Maughan P.J."/>
            <person name="Tester M."/>
        </authorList>
    </citation>
    <scope>NUCLEOTIDE SEQUENCE [LARGE SCALE GENOMIC DNA]</scope>
    <source>
        <strain evidence="8">cv. PI 614886</strain>
    </source>
</reference>
<evidence type="ECO:0000256" key="3">
    <source>
        <dbReference type="ARBA" id="ARBA00023125"/>
    </source>
</evidence>
<keyword evidence="2" id="KW-0805">Transcription regulation</keyword>
<keyword evidence="5" id="KW-0539">Nucleus</keyword>
<keyword evidence="3" id="KW-0238">DNA-binding</keyword>
<evidence type="ECO:0000256" key="2">
    <source>
        <dbReference type="ARBA" id="ARBA00023015"/>
    </source>
</evidence>
<dbReference type="Proteomes" id="UP000596660">
    <property type="component" value="Unplaced"/>
</dbReference>
<feature type="compositionally biased region" description="Low complexity" evidence="6">
    <location>
        <begin position="167"/>
        <end position="182"/>
    </location>
</feature>
<dbReference type="Gene3D" id="4.10.280.10">
    <property type="entry name" value="Helix-loop-helix DNA-binding domain"/>
    <property type="match status" value="1"/>
</dbReference>
<dbReference type="Pfam" id="PF00010">
    <property type="entry name" value="HLH"/>
    <property type="match status" value="1"/>
</dbReference>
<evidence type="ECO:0000256" key="6">
    <source>
        <dbReference type="SAM" id="MobiDB-lite"/>
    </source>
</evidence>
<protein>
    <recommendedName>
        <fullName evidence="7">BHLH domain-containing protein</fullName>
    </recommendedName>
</protein>
<evidence type="ECO:0000259" key="7">
    <source>
        <dbReference type="PROSITE" id="PS50888"/>
    </source>
</evidence>
<proteinExistence type="predicted"/>
<feature type="region of interest" description="Disordered" evidence="6">
    <location>
        <begin position="280"/>
        <end position="306"/>
    </location>
</feature>
<dbReference type="InterPro" id="IPR036638">
    <property type="entry name" value="HLH_DNA-bd_sf"/>
</dbReference>
<dbReference type="Gramene" id="AUR62031976-RA">
    <property type="protein sequence ID" value="AUR62031976-RA:cds"/>
    <property type="gene ID" value="AUR62031976"/>
</dbReference>
<dbReference type="AlphaFoldDB" id="A0A803MM14"/>
<sequence length="306" mass="33612">MDGCTSMAQWSNIYHQQGGIETSRSISSLILDPIHEELHQEENGQGILIPWNNEGAPRNNQMCSSLPMIISPFSNNIIHQSQPFDKSTNKGTASANNSFDQQSFECLLSGTNSNTDTSVEDDGISMIFSDCRNFFNYNSNNGNNHNDNEPKKRGNIEQDFQGRHKGSSNISFQQGSSSGSSIEEPDAEAIQQMKEMIYRAAAFRPVNFGVDLVERPKRKNVRISSDPQTVAARQRRERISERLRVLQKLVPGGSKMDTASMLDEAANYLKFLRNQTNSAANVSGDQDAAGSQLGVVGDDQDAAGAA</sequence>
<keyword evidence="9" id="KW-1185">Reference proteome</keyword>
<organism evidence="8 9">
    <name type="scientific">Chenopodium quinoa</name>
    <name type="common">Quinoa</name>
    <dbReference type="NCBI Taxonomy" id="63459"/>
    <lineage>
        <taxon>Eukaryota</taxon>
        <taxon>Viridiplantae</taxon>
        <taxon>Streptophyta</taxon>
        <taxon>Embryophyta</taxon>
        <taxon>Tracheophyta</taxon>
        <taxon>Spermatophyta</taxon>
        <taxon>Magnoliopsida</taxon>
        <taxon>eudicotyledons</taxon>
        <taxon>Gunneridae</taxon>
        <taxon>Pentapetalae</taxon>
        <taxon>Caryophyllales</taxon>
        <taxon>Chenopodiaceae</taxon>
        <taxon>Chenopodioideae</taxon>
        <taxon>Atripliceae</taxon>
        <taxon>Chenopodium</taxon>
    </lineage>
</organism>
<reference evidence="8" key="2">
    <citation type="submission" date="2021-03" db="UniProtKB">
        <authorList>
            <consortium name="EnsemblPlants"/>
        </authorList>
    </citation>
    <scope>IDENTIFICATION</scope>
</reference>
<feature type="region of interest" description="Disordered" evidence="6">
    <location>
        <begin position="141"/>
        <end position="184"/>
    </location>
</feature>
<accession>A0A803MM14</accession>
<dbReference type="PROSITE" id="PS50888">
    <property type="entry name" value="BHLH"/>
    <property type="match status" value="1"/>
</dbReference>
<keyword evidence="4" id="KW-0804">Transcription</keyword>
<evidence type="ECO:0000256" key="5">
    <source>
        <dbReference type="ARBA" id="ARBA00023242"/>
    </source>
</evidence>
<dbReference type="SMART" id="SM00353">
    <property type="entry name" value="HLH"/>
    <property type="match status" value="1"/>
</dbReference>
<dbReference type="InterPro" id="IPR045843">
    <property type="entry name" value="IND-like"/>
</dbReference>
<evidence type="ECO:0000256" key="1">
    <source>
        <dbReference type="ARBA" id="ARBA00004123"/>
    </source>
</evidence>
<name>A0A803MM14_CHEQI</name>
<dbReference type="CDD" id="cd11454">
    <property type="entry name" value="bHLH_AtIND_like"/>
    <property type="match status" value="1"/>
</dbReference>
<evidence type="ECO:0000313" key="9">
    <source>
        <dbReference type="Proteomes" id="UP000596660"/>
    </source>
</evidence>
<feature type="compositionally biased region" description="Basic and acidic residues" evidence="6">
    <location>
        <begin position="146"/>
        <end position="162"/>
    </location>
</feature>
<feature type="compositionally biased region" description="Low complexity" evidence="6">
    <location>
        <begin position="294"/>
        <end position="306"/>
    </location>
</feature>
<dbReference type="PANTHER" id="PTHR45914">
    <property type="entry name" value="TRANSCRIPTION FACTOR HEC3-RELATED"/>
    <property type="match status" value="1"/>
</dbReference>
<dbReference type="GO" id="GO:0046983">
    <property type="term" value="F:protein dimerization activity"/>
    <property type="evidence" value="ECO:0007669"/>
    <property type="project" value="InterPro"/>
</dbReference>
<dbReference type="GO" id="GO:0005634">
    <property type="term" value="C:nucleus"/>
    <property type="evidence" value="ECO:0007669"/>
    <property type="project" value="UniProtKB-SubCell"/>
</dbReference>
<dbReference type="InterPro" id="IPR011598">
    <property type="entry name" value="bHLH_dom"/>
</dbReference>
<dbReference type="EnsemblPlants" id="AUR62031976-RA">
    <property type="protein sequence ID" value="AUR62031976-RA:cds"/>
    <property type="gene ID" value="AUR62031976"/>
</dbReference>
<dbReference type="SUPFAM" id="SSF47459">
    <property type="entry name" value="HLH, helix-loop-helix DNA-binding domain"/>
    <property type="match status" value="1"/>
</dbReference>